<name>A0ABQ9W722_SAGOE</name>
<dbReference type="EMBL" id="JASSZA010000002">
    <property type="protein sequence ID" value="KAK2117431.1"/>
    <property type="molecule type" value="Genomic_DNA"/>
</dbReference>
<keyword evidence="2" id="KW-1185">Reference proteome</keyword>
<organism evidence="1 2">
    <name type="scientific">Saguinus oedipus</name>
    <name type="common">Cotton-top tamarin</name>
    <name type="synonym">Oedipomidas oedipus</name>
    <dbReference type="NCBI Taxonomy" id="9490"/>
    <lineage>
        <taxon>Eukaryota</taxon>
        <taxon>Metazoa</taxon>
        <taxon>Chordata</taxon>
        <taxon>Craniata</taxon>
        <taxon>Vertebrata</taxon>
        <taxon>Euteleostomi</taxon>
        <taxon>Mammalia</taxon>
        <taxon>Eutheria</taxon>
        <taxon>Euarchontoglires</taxon>
        <taxon>Primates</taxon>
        <taxon>Haplorrhini</taxon>
        <taxon>Platyrrhini</taxon>
        <taxon>Cebidae</taxon>
        <taxon>Callitrichinae</taxon>
        <taxon>Saguinus</taxon>
    </lineage>
</organism>
<dbReference type="Proteomes" id="UP001266305">
    <property type="component" value="Unassembled WGS sequence"/>
</dbReference>
<protein>
    <submittedName>
        <fullName evidence="1">Uncharacterized protein</fullName>
    </submittedName>
</protein>
<accession>A0ABQ9W722</accession>
<reference evidence="1 2" key="1">
    <citation type="submission" date="2023-05" db="EMBL/GenBank/DDBJ databases">
        <title>B98-5 Cell Line De Novo Hybrid Assembly: An Optical Mapping Approach.</title>
        <authorList>
            <person name="Kananen K."/>
            <person name="Auerbach J.A."/>
            <person name="Kautto E."/>
            <person name="Blachly J.S."/>
        </authorList>
    </citation>
    <scope>NUCLEOTIDE SEQUENCE [LARGE SCALE GENOMIC DNA]</scope>
    <source>
        <strain evidence="1">B95-8</strain>
        <tissue evidence="1">Cell line</tissue>
    </source>
</reference>
<proteinExistence type="predicted"/>
<gene>
    <name evidence="1" type="ORF">P7K49_004317</name>
</gene>
<sequence>MDGILDAIAKEGCSGLLEEVFLDLEVCLALSSCRFWGRCMGLPHCPLGMGYKPYHVDAIPGAGLCSCIQGPVKKPN</sequence>
<evidence type="ECO:0000313" key="1">
    <source>
        <dbReference type="EMBL" id="KAK2117431.1"/>
    </source>
</evidence>
<comment type="caution">
    <text evidence="1">The sequence shown here is derived from an EMBL/GenBank/DDBJ whole genome shotgun (WGS) entry which is preliminary data.</text>
</comment>
<evidence type="ECO:0000313" key="2">
    <source>
        <dbReference type="Proteomes" id="UP001266305"/>
    </source>
</evidence>